<dbReference type="AlphaFoldDB" id="A0AAU6WF13"/>
<reference evidence="2 3" key="1">
    <citation type="submission" date="2023-05" db="EMBL/GenBank/DDBJ databases">
        <title>Glutamicibacter sp. B1, complete genome.</title>
        <authorList>
            <person name="Long Y.H."/>
            <person name="Fang T."/>
            <person name="Li X.Y."/>
        </authorList>
    </citation>
    <scope>NUCLEOTIDE SEQUENCE [LARGE SCALE GENOMIC DNA]</scope>
    <source>
        <strain evidence="2 3">B1</strain>
    </source>
</reference>
<accession>A0AAU6WF13</accession>
<dbReference type="NCBIfam" id="NF041748">
    <property type="entry name" value="Drt3b"/>
    <property type="match status" value="1"/>
</dbReference>
<dbReference type="GO" id="GO:0003964">
    <property type="term" value="F:RNA-directed DNA polymerase activity"/>
    <property type="evidence" value="ECO:0007669"/>
    <property type="project" value="UniProtKB-KW"/>
</dbReference>
<dbReference type="InterPro" id="IPR000477">
    <property type="entry name" value="RT_dom"/>
</dbReference>
<proteinExistence type="predicted"/>
<dbReference type="KEGG" id="gey:QMQ05_03275"/>
<organism evidence="2 3">
    <name type="scientific">Glutamicibacter ectropisis</name>
    <dbReference type="NCBI Taxonomy" id="3046593"/>
    <lineage>
        <taxon>Bacteria</taxon>
        <taxon>Bacillati</taxon>
        <taxon>Actinomycetota</taxon>
        <taxon>Actinomycetes</taxon>
        <taxon>Micrococcales</taxon>
        <taxon>Micrococcaceae</taxon>
        <taxon>Glutamicibacter</taxon>
    </lineage>
</organism>
<dbReference type="PROSITE" id="PS50878">
    <property type="entry name" value="RT_POL"/>
    <property type="match status" value="1"/>
</dbReference>
<name>A0AAU6WF13_9MICC</name>
<evidence type="ECO:0000313" key="2">
    <source>
        <dbReference type="EMBL" id="XAO46571.1"/>
    </source>
</evidence>
<keyword evidence="2" id="KW-0695">RNA-directed DNA polymerase</keyword>
<dbReference type="Pfam" id="PF00078">
    <property type="entry name" value="RVT_1"/>
    <property type="match status" value="1"/>
</dbReference>
<evidence type="ECO:0000313" key="3">
    <source>
        <dbReference type="Proteomes" id="UP001486888"/>
    </source>
</evidence>
<feature type="domain" description="Reverse transcriptase" evidence="1">
    <location>
        <begin position="101"/>
        <end position="351"/>
    </location>
</feature>
<evidence type="ECO:0000259" key="1">
    <source>
        <dbReference type="PROSITE" id="PS50878"/>
    </source>
</evidence>
<keyword evidence="2" id="KW-0548">Nucleotidyltransferase</keyword>
<keyword evidence="2" id="KW-0808">Transferase</keyword>
<dbReference type="Proteomes" id="UP001486888">
    <property type="component" value="Chromosome"/>
</dbReference>
<protein>
    <submittedName>
        <fullName evidence="2">RNA-directed DNA polymerase</fullName>
    </submittedName>
</protein>
<sequence>MKSHYLSVQQACTVFSNVLNLSGFREEQFTVNARRLGEAERVWLRLIFDGVELDEVVLDDGRIRFGRAKQSLTRRLLHPYKFRARRNNGKLREITVPHPQSMLGMAYFIDKYRDSILYFTNRSSYSIRHPHRTARVQARRDKAFLRELDSEDYGLEQFGLEYDIVTSYFAYKRYNNINRFYSSPEFRACERKYPLLMRADISKCFDSIYTHTVAWVSNGRTASKIEKRESTNATFGGSFDRYMQYLNYAETSGIVIGPEFSRIFAEIILQEVDVRVECELEKGDLKHGQDYEIMRYVDDYFVFLADSSNSERVENVLSRHLAHFKLHLNDQKQESLETPLKSHMSIAKLSVREGLSARTKCEIETEPDNKADLFFSAHKAIIDYKAILTDTERQHGELANSYLYELSRRAEKTLCTYGEHLDALVEEGDLRKIKSAHSALISYLVAVLDVAVFVYSGSPSVSHSLKLSRLIATSLRELEARSVGHIEMQIFRSKVRREIIAQLSAVRDQTSFGPHTLNLVDCLFYLDPETNGATLRQILKQRGATTDSLDAFALLTMLRCCGDRESTKGLKAELLSRAKVIVEAGKTDPDFETERAILLLALPDCPTASPEEVGEVTGLTVSEIKALRNSNGPNMLFAWNASDHYYERLQLKSSQMVY</sequence>
<dbReference type="CDD" id="cd01646">
    <property type="entry name" value="RT_Bac_retron_I"/>
    <property type="match status" value="1"/>
</dbReference>
<keyword evidence="3" id="KW-1185">Reference proteome</keyword>
<dbReference type="EMBL" id="CP125942">
    <property type="protein sequence ID" value="XAO46571.1"/>
    <property type="molecule type" value="Genomic_DNA"/>
</dbReference>
<gene>
    <name evidence="2" type="ORF">QMQ05_03275</name>
</gene>
<dbReference type="RefSeq" id="WP_345472984.1">
    <property type="nucleotide sequence ID" value="NZ_CP125942.1"/>
</dbReference>